<feature type="domain" description="WsaF C-terminal" evidence="3">
    <location>
        <begin position="243"/>
        <end position="365"/>
    </location>
</feature>
<dbReference type="InterPro" id="IPR048510">
    <property type="entry name" value="WsaF_N"/>
</dbReference>
<reference evidence="5" key="1">
    <citation type="submission" date="2023-07" db="EMBL/GenBank/DDBJ databases">
        <title>Paracoccus sp. MBLB3053 whole genome sequence.</title>
        <authorList>
            <person name="Hwang C.Y."/>
            <person name="Cho E.-S."/>
            <person name="Seo M.-J."/>
        </authorList>
    </citation>
    <scope>NUCLEOTIDE SEQUENCE [LARGE SCALE GENOMIC DNA]</scope>
    <source>
        <strain evidence="5">MBLB3053</strain>
    </source>
</reference>
<keyword evidence="5" id="KW-1185">Reference proteome</keyword>
<dbReference type="CDD" id="cd03801">
    <property type="entry name" value="GT4_PimA-like"/>
    <property type="match status" value="1"/>
</dbReference>
<dbReference type="RefSeq" id="WP_311161662.1">
    <property type="nucleotide sequence ID" value="NZ_JAVQLW010000002.1"/>
</dbReference>
<keyword evidence="4" id="KW-0328">Glycosyltransferase</keyword>
<organism evidence="4 5">
    <name type="scientific">Paracoccus aurantius</name>
    <dbReference type="NCBI Taxonomy" id="3073814"/>
    <lineage>
        <taxon>Bacteria</taxon>
        <taxon>Pseudomonadati</taxon>
        <taxon>Pseudomonadota</taxon>
        <taxon>Alphaproteobacteria</taxon>
        <taxon>Rhodobacterales</taxon>
        <taxon>Paracoccaceae</taxon>
        <taxon>Paracoccus</taxon>
    </lineage>
</organism>
<evidence type="ECO:0000259" key="3">
    <source>
        <dbReference type="Pfam" id="PF22772"/>
    </source>
</evidence>
<dbReference type="PANTHER" id="PTHR46401:SF2">
    <property type="entry name" value="GLYCOSYLTRANSFERASE WBBK-RELATED"/>
    <property type="match status" value="1"/>
</dbReference>
<dbReference type="InterPro" id="IPR055050">
    <property type="entry name" value="WsaF_C"/>
</dbReference>
<accession>A0ABU2HVR4</accession>
<feature type="domain" description="WsaF N-terminal" evidence="2">
    <location>
        <begin position="151"/>
        <end position="201"/>
    </location>
</feature>
<dbReference type="Pfam" id="PF21374">
    <property type="entry name" value="WsaF_N"/>
    <property type="match status" value="1"/>
</dbReference>
<dbReference type="Gene3D" id="3.40.50.2000">
    <property type="entry name" value="Glycogen Phosphorylase B"/>
    <property type="match status" value="1"/>
</dbReference>
<dbReference type="EMBL" id="JAVQLW010000002">
    <property type="protein sequence ID" value="MDS9469135.1"/>
    <property type="molecule type" value="Genomic_DNA"/>
</dbReference>
<dbReference type="Pfam" id="PF22772">
    <property type="entry name" value="WsaF_C"/>
    <property type="match status" value="1"/>
</dbReference>
<name>A0ABU2HVR4_9RHOB</name>
<evidence type="ECO:0000313" key="4">
    <source>
        <dbReference type="EMBL" id="MDS9469135.1"/>
    </source>
</evidence>
<dbReference type="SUPFAM" id="SSF53756">
    <property type="entry name" value="UDP-Glycosyltransferase/glycogen phosphorylase"/>
    <property type="match status" value="1"/>
</dbReference>
<evidence type="ECO:0000259" key="2">
    <source>
        <dbReference type="Pfam" id="PF21374"/>
    </source>
</evidence>
<evidence type="ECO:0000313" key="5">
    <source>
        <dbReference type="Proteomes" id="UP001269144"/>
    </source>
</evidence>
<evidence type="ECO:0000256" key="1">
    <source>
        <dbReference type="ARBA" id="ARBA00022679"/>
    </source>
</evidence>
<gene>
    <name evidence="4" type="ORF">RGQ15_16340</name>
</gene>
<dbReference type="Gene3D" id="3.40.50.11090">
    <property type="match status" value="1"/>
</dbReference>
<dbReference type="PANTHER" id="PTHR46401">
    <property type="entry name" value="GLYCOSYLTRANSFERASE WBBK-RELATED"/>
    <property type="match status" value="1"/>
</dbReference>
<dbReference type="GO" id="GO:0016757">
    <property type="term" value="F:glycosyltransferase activity"/>
    <property type="evidence" value="ECO:0007669"/>
    <property type="project" value="UniProtKB-KW"/>
</dbReference>
<sequence length="413" mass="45262">MVGNLVRKFTRVARTQGLGYALNAASRRLIHGPQPVGAPISQTGKIDFLGHWEQVLGEPHGDPSKLGTAPATRVQWVIPNFGFGSGGHLNIFRFINMLAERGFDQRLVILPPYGWSSPEAARAALEQWYFPLKAEVALGVEGFVPAAVTFATGWQTAYWVSKHRASEEKFYFVQDFEPAFHPVSSEYYFAENTYRLGLKGITAGSWLSEKLSAEYGMRCGAVSFGVEHDRYVQQPRNSTRHFNILFYSRHVTPRRLFELGLVALEKVCAECPEVAVIFAGGDVGGVKIPFPHLNAGEQKLEALPDLYSQCDLALVLSGTNLSLLPLEVSACGCPVVMNDTPSARWLLPDDAAFYAAPDPDALAQVMIEAIRNPEDRARRTAKAQEIARAATWQDQGDKVVELLASLRGGGAAG</sequence>
<proteinExistence type="predicted"/>
<comment type="caution">
    <text evidence="4">The sequence shown here is derived from an EMBL/GenBank/DDBJ whole genome shotgun (WGS) entry which is preliminary data.</text>
</comment>
<dbReference type="Proteomes" id="UP001269144">
    <property type="component" value="Unassembled WGS sequence"/>
</dbReference>
<keyword evidence="1 4" id="KW-0808">Transferase</keyword>
<dbReference type="EC" id="2.4.-.-" evidence="4"/>
<protein>
    <submittedName>
        <fullName evidence="4">Glycosyltransferase family 4 protein</fullName>
        <ecNumber evidence="4">2.4.-.-</ecNumber>
    </submittedName>
</protein>